<feature type="domain" description="RNB" evidence="2">
    <location>
        <begin position="62"/>
        <end position="389"/>
    </location>
</feature>
<protein>
    <submittedName>
        <fullName evidence="3">RNB domain-containing ribonuclease</fullName>
    </submittedName>
</protein>
<reference evidence="4" key="2">
    <citation type="submission" date="2023-07" db="EMBL/GenBank/DDBJ databases">
        <title>Myceligenerans salitolerans sp. nov., a halotolerant actinomycete isolated from a salt lake in Xinjiang, China.</title>
        <authorList>
            <person name="Guan T."/>
        </authorList>
    </citation>
    <scope>NUCLEOTIDE SEQUENCE [LARGE SCALE GENOMIC DNA]</scope>
    <source>
        <strain evidence="4">XHU 5031</strain>
    </source>
</reference>
<dbReference type="RefSeq" id="WP_207275604.1">
    <property type="nucleotide sequence ID" value="NZ_JAFMPK010000044.1"/>
</dbReference>
<dbReference type="Proteomes" id="UP000664617">
    <property type="component" value="Unassembled WGS sequence"/>
</dbReference>
<dbReference type="InterPro" id="IPR012340">
    <property type="entry name" value="NA-bd_OB-fold"/>
</dbReference>
<keyword evidence="4" id="KW-1185">Reference proteome</keyword>
<name>A0ABS3I9G9_9MICO</name>
<gene>
    <name evidence="3" type="ORF">J0911_11630</name>
</gene>
<dbReference type="Pfam" id="PF18614">
    <property type="entry name" value="RNase_II_C_S1"/>
    <property type="match status" value="1"/>
</dbReference>
<organism evidence="3 4">
    <name type="scientific">Myceligenerans salitolerans</name>
    <dbReference type="NCBI Taxonomy" id="1230528"/>
    <lineage>
        <taxon>Bacteria</taxon>
        <taxon>Bacillati</taxon>
        <taxon>Actinomycetota</taxon>
        <taxon>Actinomycetes</taxon>
        <taxon>Micrococcales</taxon>
        <taxon>Promicromonosporaceae</taxon>
        <taxon>Myceligenerans</taxon>
    </lineage>
</organism>
<dbReference type="PANTHER" id="PTHR23355">
    <property type="entry name" value="RIBONUCLEASE"/>
    <property type="match status" value="1"/>
</dbReference>
<accession>A0ABS3I9G9</accession>
<dbReference type="PANTHER" id="PTHR23355:SF9">
    <property type="entry name" value="DIS3-LIKE EXONUCLEASE 2"/>
    <property type="match status" value="1"/>
</dbReference>
<feature type="region of interest" description="Disordered" evidence="1">
    <location>
        <begin position="495"/>
        <end position="564"/>
    </location>
</feature>
<dbReference type="EMBL" id="JAFMPK010000044">
    <property type="protein sequence ID" value="MBO0609672.1"/>
    <property type="molecule type" value="Genomic_DNA"/>
</dbReference>
<dbReference type="InterPro" id="IPR040596">
    <property type="entry name" value="RNase_II_C_S1"/>
</dbReference>
<comment type="caution">
    <text evidence="3">The sequence shown here is derived from an EMBL/GenBank/DDBJ whole genome shotgun (WGS) entry which is preliminary data.</text>
</comment>
<reference evidence="3 4" key="1">
    <citation type="submission" date="2021-03" db="EMBL/GenBank/DDBJ databases">
        <authorList>
            <person name="Xin L."/>
        </authorList>
    </citation>
    <scope>NUCLEOTIDE SEQUENCE [LARGE SCALE GENOMIC DNA]</scope>
    <source>
        <strain evidence="3 4">XHU 5031</strain>
    </source>
</reference>
<dbReference type="SUPFAM" id="SSF50249">
    <property type="entry name" value="Nucleic acid-binding proteins"/>
    <property type="match status" value="1"/>
</dbReference>
<dbReference type="Pfam" id="PF00773">
    <property type="entry name" value="RNB"/>
    <property type="match status" value="1"/>
</dbReference>
<evidence type="ECO:0000313" key="3">
    <source>
        <dbReference type="EMBL" id="MBO0609672.1"/>
    </source>
</evidence>
<dbReference type="SMART" id="SM00955">
    <property type="entry name" value="RNB"/>
    <property type="match status" value="1"/>
</dbReference>
<sequence>MPNRQMRIAPAAPDDVVSALAALRAEIGLPAMFPADVLDESRAVAERTIAPDPDGGHGGPVRQDRRDIELVSIDPPGSLDLDQAVHVARSGEGYIVRYAIADLGAFVEPDGPLDAEVHRRGLTVYGPDTNTPLHPKPLSEGAASLLPDEDRPAALWTVGLDSRGEITSATVVRAVVRNRERLTYAEVQSALDDGTASESLQLLADVGRLRQELERERGGVSLDVPEQEVERADDGSFALRFRRNLPVEGWNAQISLLTGMAAATMMREAGVGVLRTLPPAEERDIARLRRTARALEIDWPDDLPYAELIRTLESRVPQEAAFLNEATTLFRGAGYVAFGHPGDDGAGPVPVPADTRHHALAVDYAHVTAPLRRLVDRYTTEICLALAAGDPVPDRVLSRLGALPGEMAQAGRRAAEFERSVVELLEATLLAGRVGEEFDGVVVEVADGGERGTVVLSAPAVRAAVVGSGLPLGERVRVRLALADIETHTVEFEFVGEQAEPGEESAETDPLRPARAASLRTAQRQAQEEPESTTGTRSPDLPASGVTAATSGNVPLPQEWTRAR</sequence>
<dbReference type="InterPro" id="IPR050180">
    <property type="entry name" value="RNR_Ribonuclease"/>
</dbReference>
<evidence type="ECO:0000259" key="2">
    <source>
        <dbReference type="SMART" id="SM00955"/>
    </source>
</evidence>
<dbReference type="InterPro" id="IPR001900">
    <property type="entry name" value="RNase_II/R"/>
</dbReference>
<proteinExistence type="predicted"/>
<evidence type="ECO:0000256" key="1">
    <source>
        <dbReference type="SAM" id="MobiDB-lite"/>
    </source>
</evidence>
<evidence type="ECO:0000313" key="4">
    <source>
        <dbReference type="Proteomes" id="UP000664617"/>
    </source>
</evidence>